<protein>
    <submittedName>
        <fullName evidence="2">Uncharacterized protein</fullName>
    </submittedName>
</protein>
<comment type="caution">
    <text evidence="2">The sequence shown here is derived from an EMBL/GenBank/DDBJ whole genome shotgun (WGS) entry which is preliminary data.</text>
</comment>
<feature type="compositionally biased region" description="Low complexity" evidence="1">
    <location>
        <begin position="77"/>
        <end position="91"/>
    </location>
</feature>
<dbReference type="RefSeq" id="WP_208174797.1">
    <property type="nucleotide sequence ID" value="NZ_JAGETZ010000003.1"/>
</dbReference>
<dbReference type="EMBL" id="JAGETZ010000003">
    <property type="protein sequence ID" value="MBO2009178.1"/>
    <property type="molecule type" value="Genomic_DNA"/>
</dbReference>
<evidence type="ECO:0000313" key="2">
    <source>
        <dbReference type="EMBL" id="MBO2009178.1"/>
    </source>
</evidence>
<evidence type="ECO:0000256" key="1">
    <source>
        <dbReference type="SAM" id="MobiDB-lite"/>
    </source>
</evidence>
<accession>A0ABS3QD74</accession>
<feature type="region of interest" description="Disordered" evidence="1">
    <location>
        <begin position="65"/>
        <end position="91"/>
    </location>
</feature>
<reference evidence="2 3" key="1">
    <citation type="submission" date="2021-03" db="EMBL/GenBank/DDBJ databases">
        <authorList>
            <person name="Kim M.K."/>
        </authorList>
    </citation>
    <scope>NUCLEOTIDE SEQUENCE [LARGE SCALE GENOMIC DNA]</scope>
    <source>
        <strain evidence="2 3">BT442</strain>
    </source>
</reference>
<organism evidence="2 3">
    <name type="scientific">Hymenobacter negativus</name>
    <dbReference type="NCBI Taxonomy" id="2795026"/>
    <lineage>
        <taxon>Bacteria</taxon>
        <taxon>Pseudomonadati</taxon>
        <taxon>Bacteroidota</taxon>
        <taxon>Cytophagia</taxon>
        <taxon>Cytophagales</taxon>
        <taxon>Hymenobacteraceae</taxon>
        <taxon>Hymenobacter</taxon>
    </lineage>
</organism>
<keyword evidence="3" id="KW-1185">Reference proteome</keyword>
<sequence length="91" mass="9889">MATIINNKAGIRDTFAACPDLKAVYVLENGDHYFNKKHAEHMARKKVEGEGEDAKQVLDEKITTIKKGDKDLEDEAPATPEAPAAPATPAK</sequence>
<dbReference type="Proteomes" id="UP000664369">
    <property type="component" value="Unassembled WGS sequence"/>
</dbReference>
<gene>
    <name evidence="2" type="ORF">J4E00_08945</name>
</gene>
<proteinExistence type="predicted"/>
<evidence type="ECO:0000313" key="3">
    <source>
        <dbReference type="Proteomes" id="UP000664369"/>
    </source>
</evidence>
<name>A0ABS3QD74_9BACT</name>